<reference evidence="8" key="1">
    <citation type="journal article" date="2017" name="Nat. Microbiol.">
        <title>Global analysis of biosynthetic gene clusters reveals vast potential of secondary metabolite production in Penicillium species.</title>
        <authorList>
            <person name="Nielsen J.C."/>
            <person name="Grijseels S."/>
            <person name="Prigent S."/>
            <person name="Ji B."/>
            <person name="Dainat J."/>
            <person name="Nielsen K.F."/>
            <person name="Frisvad J.C."/>
            <person name="Workman M."/>
            <person name="Nielsen J."/>
        </authorList>
    </citation>
    <scope>NUCLEOTIDE SEQUENCE [LARGE SCALE GENOMIC DNA]</scope>
    <source>
        <strain evidence="8">IBT 29525</strain>
    </source>
</reference>
<name>A0A1V6R3F7_9EURO</name>
<comment type="caution">
    <text evidence="7">The sequence shown here is derived from an EMBL/GenBank/DDBJ whole genome shotgun (WGS) entry which is preliminary data.</text>
</comment>
<proteinExistence type="inferred from homology"/>
<evidence type="ECO:0000256" key="3">
    <source>
        <dbReference type="ARBA" id="ARBA00022692"/>
    </source>
</evidence>
<feature type="transmembrane region" description="Helical" evidence="6">
    <location>
        <begin position="131"/>
        <end position="153"/>
    </location>
</feature>
<gene>
    <name evidence="7" type="ORF">PENSOL_c017G09323</name>
</gene>
<dbReference type="PANTHER" id="PTHR11266">
    <property type="entry name" value="PEROXISOMAL MEMBRANE PROTEIN 2, PXMP2 MPV17"/>
    <property type="match status" value="1"/>
</dbReference>
<comment type="similarity">
    <text evidence="2 6">Belongs to the peroxisomal membrane protein PXMP2/4 family.</text>
</comment>
<sequence>MPSLVTIIAQSATLKAFANITAQILQQLKLPTPISLDWNRVLEFAVFGIVSAPLISLWQRSLDETFPTQVAVQSQKRNEKNSRIDWPNVLLKLLLDQTIGLFVANVVFIICTTGARLQSGTLILQEVQARIFRILLAAWKIWPAVSLVNFLWVPWHSRVVVTSLVGFGWNIILSVLSSA</sequence>
<evidence type="ECO:0000256" key="2">
    <source>
        <dbReference type="ARBA" id="ARBA00006824"/>
    </source>
</evidence>
<evidence type="ECO:0000256" key="1">
    <source>
        <dbReference type="ARBA" id="ARBA00004141"/>
    </source>
</evidence>
<organism evidence="7 8">
    <name type="scientific">Penicillium solitum</name>
    <dbReference type="NCBI Taxonomy" id="60172"/>
    <lineage>
        <taxon>Eukaryota</taxon>
        <taxon>Fungi</taxon>
        <taxon>Dikarya</taxon>
        <taxon>Ascomycota</taxon>
        <taxon>Pezizomycotina</taxon>
        <taxon>Eurotiomycetes</taxon>
        <taxon>Eurotiomycetidae</taxon>
        <taxon>Eurotiales</taxon>
        <taxon>Aspergillaceae</taxon>
        <taxon>Penicillium</taxon>
    </lineage>
</organism>
<evidence type="ECO:0000313" key="7">
    <source>
        <dbReference type="EMBL" id="OQD96010.1"/>
    </source>
</evidence>
<evidence type="ECO:0000256" key="5">
    <source>
        <dbReference type="ARBA" id="ARBA00023136"/>
    </source>
</evidence>
<dbReference type="STRING" id="60172.A0A1V6R3F7"/>
<keyword evidence="5 6" id="KW-0472">Membrane</keyword>
<accession>A0A1V6R3F7</accession>
<evidence type="ECO:0000256" key="6">
    <source>
        <dbReference type="RuleBase" id="RU363053"/>
    </source>
</evidence>
<dbReference type="InterPro" id="IPR007248">
    <property type="entry name" value="Mpv17_PMP22"/>
</dbReference>
<comment type="subcellular location">
    <subcellularLocation>
        <location evidence="1">Membrane</location>
        <topology evidence="1">Multi-pass membrane protein</topology>
    </subcellularLocation>
</comment>
<feature type="transmembrane region" description="Helical" evidence="6">
    <location>
        <begin position="159"/>
        <end position="176"/>
    </location>
</feature>
<evidence type="ECO:0000313" key="8">
    <source>
        <dbReference type="Proteomes" id="UP000191612"/>
    </source>
</evidence>
<protein>
    <submittedName>
        <fullName evidence="7">Uncharacterized protein</fullName>
    </submittedName>
</protein>
<feature type="transmembrane region" description="Helical" evidence="6">
    <location>
        <begin position="99"/>
        <end position="119"/>
    </location>
</feature>
<dbReference type="Pfam" id="PF04117">
    <property type="entry name" value="Mpv17_PMP22"/>
    <property type="match status" value="1"/>
</dbReference>
<keyword evidence="3 6" id="KW-0812">Transmembrane</keyword>
<evidence type="ECO:0000256" key="4">
    <source>
        <dbReference type="ARBA" id="ARBA00022989"/>
    </source>
</evidence>
<dbReference type="AlphaFoldDB" id="A0A1V6R3F7"/>
<dbReference type="Proteomes" id="UP000191612">
    <property type="component" value="Unassembled WGS sequence"/>
</dbReference>
<dbReference type="EMBL" id="MDYO01000017">
    <property type="protein sequence ID" value="OQD96010.1"/>
    <property type="molecule type" value="Genomic_DNA"/>
</dbReference>
<keyword evidence="4 6" id="KW-1133">Transmembrane helix</keyword>
<dbReference type="PANTHER" id="PTHR11266:SF80">
    <property type="entry name" value="PEROXISOMAL MEMBRANE PROTEIN 2"/>
    <property type="match status" value="1"/>
</dbReference>
<keyword evidence="8" id="KW-1185">Reference proteome</keyword>
<dbReference type="GO" id="GO:0005778">
    <property type="term" value="C:peroxisomal membrane"/>
    <property type="evidence" value="ECO:0007669"/>
    <property type="project" value="TreeGrafter"/>
</dbReference>